<dbReference type="NCBIfam" id="NF006579">
    <property type="entry name" value="PRK09104.1"/>
    <property type="match status" value="1"/>
</dbReference>
<organism evidence="5 6">
    <name type="scientific">Deinococcus koreensis</name>
    <dbReference type="NCBI Taxonomy" id="2054903"/>
    <lineage>
        <taxon>Bacteria</taxon>
        <taxon>Thermotogati</taxon>
        <taxon>Deinococcota</taxon>
        <taxon>Deinococci</taxon>
        <taxon>Deinococcales</taxon>
        <taxon>Deinococcaceae</taxon>
        <taxon>Deinococcus</taxon>
    </lineage>
</organism>
<dbReference type="PANTHER" id="PTHR43270:SF12">
    <property type="entry name" value="SUCCINYL-DIAMINOPIMELATE DESUCCINYLASE"/>
    <property type="match status" value="1"/>
</dbReference>
<reference evidence="5 6" key="1">
    <citation type="submission" date="2018-01" db="EMBL/GenBank/DDBJ databases">
        <title>Deinococcus koreensis sp. nov., a radiation-resistant bacterium isolated from river water.</title>
        <authorList>
            <person name="Choi A."/>
        </authorList>
    </citation>
    <scope>NUCLEOTIDE SEQUENCE [LARGE SCALE GENOMIC DNA]</scope>
    <source>
        <strain evidence="5 6">SJW1-2</strain>
    </source>
</reference>
<proteinExistence type="predicted"/>
<feature type="domain" description="Peptidase M20 dimerisation" evidence="4">
    <location>
        <begin position="197"/>
        <end position="352"/>
    </location>
</feature>
<evidence type="ECO:0000256" key="2">
    <source>
        <dbReference type="ARBA" id="ARBA00022723"/>
    </source>
</evidence>
<dbReference type="GO" id="GO:0046872">
    <property type="term" value="F:metal ion binding"/>
    <property type="evidence" value="ECO:0007669"/>
    <property type="project" value="UniProtKB-KW"/>
</dbReference>
<keyword evidence="3" id="KW-0378">Hydrolase</keyword>
<evidence type="ECO:0000259" key="4">
    <source>
        <dbReference type="Pfam" id="PF07687"/>
    </source>
</evidence>
<dbReference type="Pfam" id="PF07687">
    <property type="entry name" value="M20_dimer"/>
    <property type="match status" value="1"/>
</dbReference>
<comment type="caution">
    <text evidence="5">The sequence shown here is derived from an EMBL/GenBank/DDBJ whole genome shotgun (WGS) entry which is preliminary data.</text>
</comment>
<dbReference type="OrthoDB" id="9761532at2"/>
<dbReference type="InterPro" id="IPR002933">
    <property type="entry name" value="Peptidase_M20"/>
</dbReference>
<dbReference type="SUPFAM" id="SSF53187">
    <property type="entry name" value="Zn-dependent exopeptidases"/>
    <property type="match status" value="1"/>
</dbReference>
<evidence type="ECO:0000256" key="1">
    <source>
        <dbReference type="ARBA" id="ARBA00022670"/>
    </source>
</evidence>
<keyword evidence="1" id="KW-0645">Protease</keyword>
<dbReference type="GO" id="GO:0006508">
    <property type="term" value="P:proteolysis"/>
    <property type="evidence" value="ECO:0007669"/>
    <property type="project" value="UniProtKB-KW"/>
</dbReference>
<dbReference type="PANTHER" id="PTHR43270">
    <property type="entry name" value="BETA-ALA-HIS DIPEPTIDASE"/>
    <property type="match status" value="1"/>
</dbReference>
<evidence type="ECO:0000313" key="5">
    <source>
        <dbReference type="EMBL" id="PNY81460.1"/>
    </source>
</evidence>
<dbReference type="Gene3D" id="3.30.70.360">
    <property type="match status" value="1"/>
</dbReference>
<dbReference type="Proteomes" id="UP000236379">
    <property type="component" value="Unassembled WGS sequence"/>
</dbReference>
<dbReference type="InterPro" id="IPR011650">
    <property type="entry name" value="Peptidase_M20_dimer"/>
</dbReference>
<name>A0A2K3UY47_9DEIO</name>
<gene>
    <name evidence="5" type="ORF">CVO96_08745</name>
</gene>
<accession>A0A2K3UY47</accession>
<evidence type="ECO:0000256" key="3">
    <source>
        <dbReference type="ARBA" id="ARBA00022801"/>
    </source>
</evidence>
<dbReference type="Gene3D" id="3.40.630.10">
    <property type="entry name" value="Zn peptidases"/>
    <property type="match status" value="1"/>
</dbReference>
<dbReference type="GO" id="GO:0008233">
    <property type="term" value="F:peptidase activity"/>
    <property type="evidence" value="ECO:0007669"/>
    <property type="project" value="UniProtKB-KW"/>
</dbReference>
<dbReference type="NCBIfam" id="NF006053">
    <property type="entry name" value="PRK08201.1"/>
    <property type="match status" value="1"/>
</dbReference>
<dbReference type="InterPro" id="IPR051458">
    <property type="entry name" value="Cyt/Met_Dipeptidase"/>
</dbReference>
<sequence length="460" mass="48754">MEAAISLLKTRADASLAELIEFAGIPSISAQSAHAPDMARAADWLRARLERAGLQNVSLWPTAGHPAVYGEWLGAPGAPTALVYGHYDVQPPEPLERWSTPPFTPTLVGERLYGRGVSDDKGPLLLTVQAVDALLSATGTLPLNLKFLFEGEEEVGSAHLPGLVAARAGELRADFVISADGGMWSADFPSLTVSGRGLVALEFSVHGPARDLHSGRHGGALHNPLHAAAALVASLHDGRGRVAIPGFYDGVQELSPDERAGLAGLPFSDAAYLEQTGAPGVYGEAGYSTLERQWHRPTVEVNGLWGGYSGEGSKTVLPAEAHVKLTCRLVPGQHPDTIAARLAEHLQNQTPPGVRLELRPGDHAAGPYSLPAGHPLRRAAGQVLRELYGTPPVEVGMGGSIPILETFGGVLGLDTVLFSFAVGDENIHAPDEFFRIGRLYEGQEAWTRLWWALGNGQTDG</sequence>
<keyword evidence="6" id="KW-1185">Reference proteome</keyword>
<dbReference type="Pfam" id="PF01546">
    <property type="entry name" value="Peptidase_M20"/>
    <property type="match status" value="1"/>
</dbReference>
<evidence type="ECO:0000313" key="6">
    <source>
        <dbReference type="Proteomes" id="UP000236379"/>
    </source>
</evidence>
<dbReference type="EMBL" id="PPPD01000001">
    <property type="protein sequence ID" value="PNY81460.1"/>
    <property type="molecule type" value="Genomic_DNA"/>
</dbReference>
<protein>
    <submittedName>
        <fullName evidence="5">Dipeptidase</fullName>
    </submittedName>
</protein>
<dbReference type="AlphaFoldDB" id="A0A2K3UY47"/>
<keyword evidence="2" id="KW-0479">Metal-binding</keyword>